<feature type="region of interest" description="Disordered" evidence="1">
    <location>
        <begin position="1"/>
        <end position="28"/>
    </location>
</feature>
<accession>A0AAJ0BGR6</accession>
<protein>
    <submittedName>
        <fullName evidence="2">Uncharacterized protein</fullName>
    </submittedName>
</protein>
<feature type="compositionally biased region" description="Acidic residues" evidence="1">
    <location>
        <begin position="639"/>
        <end position="650"/>
    </location>
</feature>
<feature type="compositionally biased region" description="Acidic residues" evidence="1">
    <location>
        <begin position="838"/>
        <end position="885"/>
    </location>
</feature>
<name>A0AAJ0BGR6_9PEZI</name>
<dbReference type="AlphaFoldDB" id="A0AAJ0BGR6"/>
<dbReference type="EMBL" id="MU839832">
    <property type="protein sequence ID" value="KAK1756532.1"/>
    <property type="molecule type" value="Genomic_DNA"/>
</dbReference>
<evidence type="ECO:0000313" key="3">
    <source>
        <dbReference type="Proteomes" id="UP001239445"/>
    </source>
</evidence>
<feature type="region of interest" description="Disordered" evidence="1">
    <location>
        <begin position="623"/>
        <end position="650"/>
    </location>
</feature>
<organism evidence="2 3">
    <name type="scientific">Echria macrotheca</name>
    <dbReference type="NCBI Taxonomy" id="438768"/>
    <lineage>
        <taxon>Eukaryota</taxon>
        <taxon>Fungi</taxon>
        <taxon>Dikarya</taxon>
        <taxon>Ascomycota</taxon>
        <taxon>Pezizomycotina</taxon>
        <taxon>Sordariomycetes</taxon>
        <taxon>Sordariomycetidae</taxon>
        <taxon>Sordariales</taxon>
        <taxon>Schizotheciaceae</taxon>
        <taxon>Echria</taxon>
    </lineage>
</organism>
<evidence type="ECO:0000313" key="2">
    <source>
        <dbReference type="EMBL" id="KAK1756532.1"/>
    </source>
</evidence>
<dbReference type="Proteomes" id="UP001239445">
    <property type="component" value="Unassembled WGS sequence"/>
</dbReference>
<proteinExistence type="predicted"/>
<reference evidence="2" key="1">
    <citation type="submission" date="2023-06" db="EMBL/GenBank/DDBJ databases">
        <title>Genome-scale phylogeny and comparative genomics of the fungal order Sordariales.</title>
        <authorList>
            <consortium name="Lawrence Berkeley National Laboratory"/>
            <person name="Hensen N."/>
            <person name="Bonometti L."/>
            <person name="Westerberg I."/>
            <person name="Brannstrom I.O."/>
            <person name="Guillou S."/>
            <person name="Cros-Aarteil S."/>
            <person name="Calhoun S."/>
            <person name="Haridas S."/>
            <person name="Kuo A."/>
            <person name="Mondo S."/>
            <person name="Pangilinan J."/>
            <person name="Riley R."/>
            <person name="Labutti K."/>
            <person name="Andreopoulos B."/>
            <person name="Lipzen A."/>
            <person name="Chen C."/>
            <person name="Yanf M."/>
            <person name="Daum C."/>
            <person name="Ng V."/>
            <person name="Clum A."/>
            <person name="Steindorff A."/>
            <person name="Ohm R."/>
            <person name="Martin F."/>
            <person name="Silar P."/>
            <person name="Natvig D."/>
            <person name="Lalanne C."/>
            <person name="Gautier V."/>
            <person name="Ament-Velasquez S.L."/>
            <person name="Kruys A."/>
            <person name="Hutchinson M.I."/>
            <person name="Powell A.J."/>
            <person name="Barry K."/>
            <person name="Miller A.N."/>
            <person name="Grigoriev I.V."/>
            <person name="Debuchy R."/>
            <person name="Gladieux P."/>
            <person name="Thoren M.H."/>
            <person name="Johannesson H."/>
        </authorList>
    </citation>
    <scope>NUCLEOTIDE SEQUENCE</scope>
    <source>
        <strain evidence="2">PSN4</strain>
    </source>
</reference>
<sequence>MADTSPDRKRPRTGSVTNGPHPDDPIPAFARPLARWCRITPGNGPGQQEQKIEWDTAKIKCFLSDKERSDTPKLRNLLDGSVVDSSSSRIHPLLFDTPTDGDENIRSLPFLRSLISDPYLQQQYSTWNTEKKRVVGLAVRDLYLASTTPGLLTDDECSLLVKLAEVLDDTSGVSIIEMQGMTISFHPTPSRKVAKFIEDLDTKLPSAEWIPFFAQVLGKPRLFTVFVDAAELSYHNFENIIPLDSWVEDHTSHQPPSFTFDDVHPVQSPETDTWSINLTGPVKEILLNLAMLDLYVPPLNKSSRGGARFIFHSAILSRALTAAVRASDLLNHLASVSSDGFAFVNPVFRVNKFSPSDAAFSAHRDTPYFDAARSHVSRYTLLIYLSAGTNPDGVLQIDNSDSDVMIDRVGEFECIVMDQRHSHTGRPFTNGTKLFLRTELVFHDTSVSRENYEAASLFSTACYLTGPGVFDDEIAAYAHACFERANALRWSQITTNQQHGQRGLFLYKQLGSTRWLTNGYDYWFPHQDHTGDAIDQRKNWIIDCAVLAVLDYFNAKLADHGPFRLLCRTTTLRETITCTADAFRVISSREATPTTTSPSLSSFSISAPFHRLTTPDIAPLFHNPEQQKEFTKRPRPSWEDSDDSDSDEEEGCCPAHTYRTFNAFHSADVAAEYTKCLGFCTHRLRSAPILLLGNNITLNESQIERVDDKIFFYSDRPRTTRINFAACWGDAAVGAELYITSHKEIPALRLLIPPVLVREYPDEGGGVQLVLDFFRNDWMVSSVDDSRVIPVPAVTNEVPEEVDEEVHAGGPYWRRVREVAGGDDEGEIRGSFWTRGSDDEDGDGKDSDEDEDEDEEDDEEEEDSHIDSDEDEIDEEELEALKDDE</sequence>
<keyword evidence="3" id="KW-1185">Reference proteome</keyword>
<evidence type="ECO:0000256" key="1">
    <source>
        <dbReference type="SAM" id="MobiDB-lite"/>
    </source>
</evidence>
<feature type="region of interest" description="Disordered" evidence="1">
    <location>
        <begin position="824"/>
        <end position="885"/>
    </location>
</feature>
<comment type="caution">
    <text evidence="2">The sequence shown here is derived from an EMBL/GenBank/DDBJ whole genome shotgun (WGS) entry which is preliminary data.</text>
</comment>
<gene>
    <name evidence="2" type="ORF">QBC47DRAFT_343414</name>
</gene>
<feature type="compositionally biased region" description="Basic and acidic residues" evidence="1">
    <location>
        <begin position="625"/>
        <end position="638"/>
    </location>
</feature>